<dbReference type="KEGG" id="ebm:SG0102_27140"/>
<protein>
    <recommendedName>
        <fullName evidence="4">Lipoprotein</fullName>
    </recommendedName>
</protein>
<keyword evidence="3" id="KW-1185">Reference proteome</keyword>
<evidence type="ECO:0000313" key="2">
    <source>
        <dbReference type="EMBL" id="BBH27780.1"/>
    </source>
</evidence>
<dbReference type="Proteomes" id="UP000268059">
    <property type="component" value="Chromosome"/>
</dbReference>
<dbReference type="EMBL" id="AP019309">
    <property type="protein sequence ID" value="BBH27780.1"/>
    <property type="molecule type" value="Genomic_DNA"/>
</dbReference>
<dbReference type="InParanoid" id="A0A3G9J9Q4"/>
<feature type="chain" id="PRO_5018049787" description="Lipoprotein" evidence="1">
    <location>
        <begin position="19"/>
        <end position="200"/>
    </location>
</feature>
<organism evidence="2 3">
    <name type="scientific">Intestinibaculum porci</name>
    <dbReference type="NCBI Taxonomy" id="2487118"/>
    <lineage>
        <taxon>Bacteria</taxon>
        <taxon>Bacillati</taxon>
        <taxon>Bacillota</taxon>
        <taxon>Erysipelotrichia</taxon>
        <taxon>Erysipelotrichales</taxon>
        <taxon>Erysipelotrichaceae</taxon>
        <taxon>Intestinibaculum</taxon>
    </lineage>
</organism>
<sequence length="200" mass="22274">MMLGILLCVCLSACGSGAVINSNKIATTNDGQLMKQTLQYYQKGQFKKATDSAKRLSKVFNSEYTMSEGMKKAYNKLLAGKDVTAYYLYDIDNDGKPELCYVVGEIEASMTMYVVSYKNKLIKDGSIACGHSVFNAYPQHNGMVMLMGQMGYEEISLMTLKNNKLKVKTLNDRENVKDYLPLGLSLNDHTANGKLNRVIK</sequence>
<reference evidence="2 3" key="1">
    <citation type="submission" date="2018-11" db="EMBL/GenBank/DDBJ databases">
        <title>Novel Erysipelotrichaceae bacterium isolated from small intestine of a swine.</title>
        <authorList>
            <person name="Kim J.S."/>
            <person name="Choe H."/>
            <person name="Lee Y.R."/>
            <person name="Kim K.M."/>
            <person name="Park D.S."/>
        </authorList>
    </citation>
    <scope>NUCLEOTIDE SEQUENCE [LARGE SCALE GENOMIC DNA]</scope>
    <source>
        <strain evidence="2 3">SG0102</strain>
    </source>
</reference>
<keyword evidence="1" id="KW-0732">Signal</keyword>
<proteinExistence type="predicted"/>
<gene>
    <name evidence="2" type="ORF">SG0102_27140</name>
</gene>
<dbReference type="AlphaFoldDB" id="A0A3G9J9Q4"/>
<evidence type="ECO:0000313" key="3">
    <source>
        <dbReference type="Proteomes" id="UP000268059"/>
    </source>
</evidence>
<accession>A0A3G9J9Q4</accession>
<name>A0A3G9J9Q4_9FIRM</name>
<evidence type="ECO:0000256" key="1">
    <source>
        <dbReference type="SAM" id="SignalP"/>
    </source>
</evidence>
<evidence type="ECO:0008006" key="4">
    <source>
        <dbReference type="Google" id="ProtNLM"/>
    </source>
</evidence>
<feature type="signal peptide" evidence="1">
    <location>
        <begin position="1"/>
        <end position="18"/>
    </location>
</feature>